<keyword evidence="1" id="KW-1133">Transmembrane helix</keyword>
<evidence type="ECO:0000313" key="2">
    <source>
        <dbReference type="EMBL" id="MFD1589315.1"/>
    </source>
</evidence>
<keyword evidence="1" id="KW-0472">Membrane</keyword>
<proteinExistence type="predicted"/>
<comment type="caution">
    <text evidence="2">The sequence shown here is derived from an EMBL/GenBank/DDBJ whole genome shotgun (WGS) entry which is preliminary data.</text>
</comment>
<organism evidence="2 3">
    <name type="scientific">Halorientalis brevis</name>
    <dbReference type="NCBI Taxonomy" id="1126241"/>
    <lineage>
        <taxon>Archaea</taxon>
        <taxon>Methanobacteriati</taxon>
        <taxon>Methanobacteriota</taxon>
        <taxon>Stenosarchaea group</taxon>
        <taxon>Halobacteria</taxon>
        <taxon>Halobacteriales</taxon>
        <taxon>Haloarculaceae</taxon>
        <taxon>Halorientalis</taxon>
    </lineage>
</organism>
<keyword evidence="1" id="KW-0812">Transmembrane</keyword>
<accession>A0ABD6CIB6</accession>
<protein>
    <recommendedName>
        <fullName evidence="4">Preprotein translocase subunit TatA</fullName>
    </recommendedName>
</protein>
<sequence length="54" mass="6278">MSPEVWFLLLLFVIVTVPVFLGVIAFINRDTEGNTEEELEELKQRVEELEAKQD</sequence>
<name>A0ABD6CIB6_9EURY</name>
<keyword evidence="3" id="KW-1185">Reference proteome</keyword>
<dbReference type="Proteomes" id="UP001597119">
    <property type="component" value="Unassembled WGS sequence"/>
</dbReference>
<dbReference type="AlphaFoldDB" id="A0ABD6CIB6"/>
<gene>
    <name evidence="2" type="ORF">ACFR9U_20245</name>
</gene>
<evidence type="ECO:0008006" key="4">
    <source>
        <dbReference type="Google" id="ProtNLM"/>
    </source>
</evidence>
<reference evidence="2 3" key="1">
    <citation type="journal article" date="2019" name="Int. J. Syst. Evol. Microbiol.">
        <title>The Global Catalogue of Microorganisms (GCM) 10K type strain sequencing project: providing services to taxonomists for standard genome sequencing and annotation.</title>
        <authorList>
            <consortium name="The Broad Institute Genomics Platform"/>
            <consortium name="The Broad Institute Genome Sequencing Center for Infectious Disease"/>
            <person name="Wu L."/>
            <person name="Ma J."/>
        </authorList>
    </citation>
    <scope>NUCLEOTIDE SEQUENCE [LARGE SCALE GENOMIC DNA]</scope>
    <source>
        <strain evidence="2 3">CGMCC 1.12125</strain>
    </source>
</reference>
<feature type="transmembrane region" description="Helical" evidence="1">
    <location>
        <begin position="6"/>
        <end position="27"/>
    </location>
</feature>
<evidence type="ECO:0000313" key="3">
    <source>
        <dbReference type="Proteomes" id="UP001597119"/>
    </source>
</evidence>
<dbReference type="RefSeq" id="WP_247381293.1">
    <property type="nucleotide sequence ID" value="NZ_JALLGV010000009.1"/>
</dbReference>
<evidence type="ECO:0000256" key="1">
    <source>
        <dbReference type="SAM" id="Phobius"/>
    </source>
</evidence>
<dbReference type="EMBL" id="JBHUDJ010000015">
    <property type="protein sequence ID" value="MFD1589315.1"/>
    <property type="molecule type" value="Genomic_DNA"/>
</dbReference>